<dbReference type="SUPFAM" id="SSF52540">
    <property type="entry name" value="P-loop containing nucleoside triphosphate hydrolases"/>
    <property type="match status" value="1"/>
</dbReference>
<gene>
    <name evidence="2" type="ORF">CH378_16075</name>
</gene>
<dbReference type="InterPro" id="IPR027417">
    <property type="entry name" value="P-loop_NTPase"/>
</dbReference>
<name>A0ABX4N658_9LEPT</name>
<evidence type="ECO:0000259" key="1">
    <source>
        <dbReference type="Pfam" id="PF13614"/>
    </source>
</evidence>
<dbReference type="Proteomes" id="UP000231919">
    <property type="component" value="Unassembled WGS sequence"/>
</dbReference>
<proteinExistence type="predicted"/>
<comment type="caution">
    <text evidence="2">The sequence shown here is derived from an EMBL/GenBank/DDBJ whole genome shotgun (WGS) entry which is preliminary data.</text>
</comment>
<reference evidence="2 3" key="1">
    <citation type="submission" date="2017-07" db="EMBL/GenBank/DDBJ databases">
        <title>Leptospira spp. isolated from tropical soils.</title>
        <authorList>
            <person name="Thibeaux R."/>
            <person name="Iraola G."/>
            <person name="Ferres I."/>
            <person name="Bierque E."/>
            <person name="Girault D."/>
            <person name="Soupe-Gilbert M.-E."/>
            <person name="Picardeau M."/>
            <person name="Goarant C."/>
        </authorList>
    </citation>
    <scope>NUCLEOTIDE SEQUENCE [LARGE SCALE GENOMIC DNA]</scope>
    <source>
        <strain evidence="2 3">JW2-C-B1</strain>
    </source>
</reference>
<feature type="domain" description="AAA" evidence="1">
    <location>
        <begin position="8"/>
        <end position="95"/>
    </location>
</feature>
<dbReference type="EMBL" id="NPDP01000033">
    <property type="protein sequence ID" value="PJZ28785.1"/>
    <property type="molecule type" value="Genomic_DNA"/>
</dbReference>
<organism evidence="2 3">
    <name type="scientific">Leptospira kmetyi</name>
    <dbReference type="NCBI Taxonomy" id="408139"/>
    <lineage>
        <taxon>Bacteria</taxon>
        <taxon>Pseudomonadati</taxon>
        <taxon>Spirochaetota</taxon>
        <taxon>Spirochaetia</taxon>
        <taxon>Leptospirales</taxon>
        <taxon>Leptospiraceae</taxon>
        <taxon>Leptospira</taxon>
    </lineage>
</organism>
<protein>
    <recommendedName>
        <fullName evidence="1">AAA domain-containing protein</fullName>
    </recommendedName>
</protein>
<evidence type="ECO:0000313" key="3">
    <source>
        <dbReference type="Proteomes" id="UP000231919"/>
    </source>
</evidence>
<keyword evidence="3" id="KW-1185">Reference proteome</keyword>
<dbReference type="Gene3D" id="3.40.50.300">
    <property type="entry name" value="P-loop containing nucleotide triphosphate hydrolases"/>
    <property type="match status" value="1"/>
</dbReference>
<accession>A0ABX4N658</accession>
<sequence>MRTTEFGVSIIPANIRLARIARDVSADPSAILRFQSALNRLNFDIVILDTPPHLSFTFTLGIYIADKILCPVSLNRWSLQGYDEVYSEIERITQENPKPVINIPSKISKSDAGKVPYLGSYKFTKSFIQNLKEVENAAMNAVALDQTETSWKQFVDLAEEILL</sequence>
<dbReference type="InterPro" id="IPR025669">
    <property type="entry name" value="AAA_dom"/>
</dbReference>
<evidence type="ECO:0000313" key="2">
    <source>
        <dbReference type="EMBL" id="PJZ28785.1"/>
    </source>
</evidence>
<dbReference type="Pfam" id="PF13614">
    <property type="entry name" value="AAA_31"/>
    <property type="match status" value="1"/>
</dbReference>